<protein>
    <submittedName>
        <fullName evidence="1">Uncharacterized protein</fullName>
    </submittedName>
</protein>
<gene>
    <name evidence="1" type="ORF">Ahy_A02g008792</name>
</gene>
<sequence length="188" mass="22067">MVPNPNYIPMSTAMMPPPSAHQHNVLATLPPATDIGAPKFSHKSDLAHAPPPSPIGYRFVPNNNTCTHEMTKIIKLMYDHPWLSYKKIPSEARERWFQKWRQLQQILEDVRERRDQLSSWLRPKMKKVLYVQWETDEGFKHQRLTNRATRHWPCRPSIPSKSLDRKATLAETFKYTHTLKENKAKFAD</sequence>
<evidence type="ECO:0000313" key="2">
    <source>
        <dbReference type="Proteomes" id="UP000289738"/>
    </source>
</evidence>
<dbReference type="EMBL" id="SDMP01000002">
    <property type="protein sequence ID" value="RYR74162.1"/>
    <property type="molecule type" value="Genomic_DNA"/>
</dbReference>
<proteinExistence type="predicted"/>
<comment type="caution">
    <text evidence="1">The sequence shown here is derived from an EMBL/GenBank/DDBJ whole genome shotgun (WGS) entry which is preliminary data.</text>
</comment>
<keyword evidence="2" id="KW-1185">Reference proteome</keyword>
<organism evidence="1 2">
    <name type="scientific">Arachis hypogaea</name>
    <name type="common">Peanut</name>
    <dbReference type="NCBI Taxonomy" id="3818"/>
    <lineage>
        <taxon>Eukaryota</taxon>
        <taxon>Viridiplantae</taxon>
        <taxon>Streptophyta</taxon>
        <taxon>Embryophyta</taxon>
        <taxon>Tracheophyta</taxon>
        <taxon>Spermatophyta</taxon>
        <taxon>Magnoliopsida</taxon>
        <taxon>eudicotyledons</taxon>
        <taxon>Gunneridae</taxon>
        <taxon>Pentapetalae</taxon>
        <taxon>rosids</taxon>
        <taxon>fabids</taxon>
        <taxon>Fabales</taxon>
        <taxon>Fabaceae</taxon>
        <taxon>Papilionoideae</taxon>
        <taxon>50 kb inversion clade</taxon>
        <taxon>dalbergioids sensu lato</taxon>
        <taxon>Dalbergieae</taxon>
        <taxon>Pterocarpus clade</taxon>
        <taxon>Arachis</taxon>
    </lineage>
</organism>
<dbReference type="AlphaFoldDB" id="A0A445EF69"/>
<evidence type="ECO:0000313" key="1">
    <source>
        <dbReference type="EMBL" id="RYR74162.1"/>
    </source>
</evidence>
<accession>A0A445EF69</accession>
<reference evidence="1 2" key="1">
    <citation type="submission" date="2019-01" db="EMBL/GenBank/DDBJ databases">
        <title>Sequencing of cultivated peanut Arachis hypogaea provides insights into genome evolution and oil improvement.</title>
        <authorList>
            <person name="Chen X."/>
        </authorList>
    </citation>
    <scope>NUCLEOTIDE SEQUENCE [LARGE SCALE GENOMIC DNA]</scope>
    <source>
        <strain evidence="2">cv. Fuhuasheng</strain>
        <tissue evidence="1">Leaves</tissue>
    </source>
</reference>
<dbReference type="Proteomes" id="UP000289738">
    <property type="component" value="Chromosome A02"/>
</dbReference>
<name>A0A445EF69_ARAHY</name>